<dbReference type="OrthoDB" id="409136at2759"/>
<feature type="compositionally biased region" description="Low complexity" evidence="1">
    <location>
        <begin position="102"/>
        <end position="112"/>
    </location>
</feature>
<dbReference type="AlphaFoldDB" id="A0A8H4R578"/>
<accession>A0A8H4R578</accession>
<comment type="caution">
    <text evidence="2">The sequence shown here is derived from an EMBL/GenBank/DDBJ whole genome shotgun (WGS) entry which is preliminary data.</text>
</comment>
<dbReference type="Proteomes" id="UP000566819">
    <property type="component" value="Unassembled WGS sequence"/>
</dbReference>
<evidence type="ECO:0000313" key="2">
    <source>
        <dbReference type="EMBL" id="KAF4621952.1"/>
    </source>
</evidence>
<evidence type="ECO:0000256" key="1">
    <source>
        <dbReference type="SAM" id="MobiDB-lite"/>
    </source>
</evidence>
<dbReference type="EMBL" id="JAAMPI010001887">
    <property type="protein sequence ID" value="KAF4621952.1"/>
    <property type="molecule type" value="Genomic_DNA"/>
</dbReference>
<dbReference type="PANTHER" id="PTHR14187">
    <property type="entry name" value="ALPHA KINASE/ELONGATION FACTOR 2 KINASE"/>
    <property type="match status" value="1"/>
</dbReference>
<dbReference type="SUPFAM" id="SSF53067">
    <property type="entry name" value="Actin-like ATPase domain"/>
    <property type="match status" value="1"/>
</dbReference>
<gene>
    <name evidence="2" type="ORF">G7Y89_g14392</name>
</gene>
<proteinExistence type="predicted"/>
<dbReference type="CDD" id="cd10170">
    <property type="entry name" value="ASKHA_NBD_HSP70"/>
    <property type="match status" value="1"/>
</dbReference>
<dbReference type="InterPro" id="IPR043129">
    <property type="entry name" value="ATPase_NBD"/>
</dbReference>
<feature type="region of interest" description="Disordered" evidence="1">
    <location>
        <begin position="99"/>
        <end position="175"/>
    </location>
</feature>
<feature type="compositionally biased region" description="Basic and acidic residues" evidence="1">
    <location>
        <begin position="128"/>
        <end position="153"/>
    </location>
</feature>
<protein>
    <submittedName>
        <fullName evidence="2">Uncharacterized protein</fullName>
    </submittedName>
</protein>
<sequence>MNRAAFEPDPASHRNRDVIYAGNTEVAYAGYNGTNTGEQKAATVGGILRGGEGFFVMTVAHIFPGYEGGLFPSTAAPLDFEYEIDAWSDDDMDMDDTELEQMSEASMSPPSSDSDDAKFWDKSQSPAKLERLQERRNSRFPHSRDVGGNRNEESSSNSTTSSEHRKAQAEDGNIEKIMQQPILSLDSENQYLDYALLPISASQLRTFVGGFTEEHQNLGKGAATSSHTIEIKPRTSVDVVVITASGGNISGQLLATPTFLKRAHAENHQELWSLNLQGSLAKGDSGSWVQDAKTGEVYGHLIAGGPGTGFGYVVPMLDVLADLKQRFSGTRQIFKPNDGPLCTSEGARVHGKGLDSKFILESELKKYFGKAQAVEKLLKAVNAPIDYQFDTIENQLTWFKLGLSDEATERVRIELPQRYERLQKLLKKHGKTPIDVVAGCLRCLWAHAAEIMKAKIGEILWTNLRLKIVLTVPAIWDHKAQELTKRAAEMAGMLERDDTTLELVAEPEAAALSVFNEMNPQGVSDFQVGESFVICDAGGGTVVIPLSLATVCEATGGLCGSNFLDSVFEKHIRAMISVDEFEKLGSRAKRQFMEE</sequence>
<keyword evidence="3" id="KW-1185">Reference proteome</keyword>
<dbReference type="Gene3D" id="3.30.420.40">
    <property type="match status" value="1"/>
</dbReference>
<dbReference type="PANTHER" id="PTHR14187:SF5">
    <property type="entry name" value="HEAT SHOCK 70 KDA PROTEIN 12A"/>
    <property type="match status" value="1"/>
</dbReference>
<organism evidence="2 3">
    <name type="scientific">Cudoniella acicularis</name>
    <dbReference type="NCBI Taxonomy" id="354080"/>
    <lineage>
        <taxon>Eukaryota</taxon>
        <taxon>Fungi</taxon>
        <taxon>Dikarya</taxon>
        <taxon>Ascomycota</taxon>
        <taxon>Pezizomycotina</taxon>
        <taxon>Leotiomycetes</taxon>
        <taxon>Helotiales</taxon>
        <taxon>Tricladiaceae</taxon>
        <taxon>Cudoniella</taxon>
    </lineage>
</organism>
<evidence type="ECO:0000313" key="3">
    <source>
        <dbReference type="Proteomes" id="UP000566819"/>
    </source>
</evidence>
<name>A0A8H4R578_9HELO</name>
<reference evidence="2 3" key="1">
    <citation type="submission" date="2020-03" db="EMBL/GenBank/DDBJ databases">
        <title>Draft Genome Sequence of Cudoniella acicularis.</title>
        <authorList>
            <person name="Buettner E."/>
            <person name="Kellner H."/>
        </authorList>
    </citation>
    <scope>NUCLEOTIDE SEQUENCE [LARGE SCALE GENOMIC DNA]</scope>
    <source>
        <strain evidence="2 3">DSM 108380</strain>
    </source>
</reference>